<sequence>MKSALWISLFLSALVRASNNRICSAEKVRAPCPTITSVTASCDACFHAECVAKTTLVQGCGCPTDVPTVYTSRGCDEGCPKGCKWSSYVIATPTAGSC</sequence>
<dbReference type="Proteomes" id="UP000775872">
    <property type="component" value="Unassembled WGS sequence"/>
</dbReference>
<dbReference type="EMBL" id="CABFOC020000056">
    <property type="protein sequence ID" value="CAH0055403.1"/>
    <property type="molecule type" value="Genomic_DNA"/>
</dbReference>
<comment type="caution">
    <text evidence="2">The sequence shown here is derived from an EMBL/GenBank/DDBJ whole genome shotgun (WGS) entry which is preliminary data.</text>
</comment>
<dbReference type="OrthoDB" id="4578803at2759"/>
<reference evidence="3" key="1">
    <citation type="submission" date="2019-06" db="EMBL/GenBank/DDBJ databases">
        <authorList>
            <person name="Broberg M."/>
        </authorList>
    </citation>
    <scope>NUCLEOTIDE SEQUENCE [LARGE SCALE GENOMIC DNA]</scope>
</reference>
<feature type="signal peptide" evidence="1">
    <location>
        <begin position="1"/>
        <end position="17"/>
    </location>
</feature>
<evidence type="ECO:0000313" key="2">
    <source>
        <dbReference type="EMBL" id="CAH0055403.1"/>
    </source>
</evidence>
<evidence type="ECO:0000256" key="1">
    <source>
        <dbReference type="SAM" id="SignalP"/>
    </source>
</evidence>
<reference evidence="2 3" key="2">
    <citation type="submission" date="2021-10" db="EMBL/GenBank/DDBJ databases">
        <authorList>
            <person name="Piombo E."/>
        </authorList>
    </citation>
    <scope>NUCLEOTIDE SEQUENCE [LARGE SCALE GENOMIC DNA]</scope>
</reference>
<proteinExistence type="predicted"/>
<dbReference type="AlphaFoldDB" id="A0A9P0EQ23"/>
<feature type="chain" id="PRO_5040123000" evidence="1">
    <location>
        <begin position="18"/>
        <end position="98"/>
    </location>
</feature>
<evidence type="ECO:0000313" key="3">
    <source>
        <dbReference type="Proteomes" id="UP000775872"/>
    </source>
</evidence>
<name>A0A9P0EQ23_9HYPO</name>
<keyword evidence="1" id="KW-0732">Signal</keyword>
<organism evidence="2 3">
    <name type="scientific">Clonostachys solani</name>
    <dbReference type="NCBI Taxonomy" id="160281"/>
    <lineage>
        <taxon>Eukaryota</taxon>
        <taxon>Fungi</taxon>
        <taxon>Dikarya</taxon>
        <taxon>Ascomycota</taxon>
        <taxon>Pezizomycotina</taxon>
        <taxon>Sordariomycetes</taxon>
        <taxon>Hypocreomycetidae</taxon>
        <taxon>Hypocreales</taxon>
        <taxon>Bionectriaceae</taxon>
        <taxon>Clonostachys</taxon>
    </lineage>
</organism>
<accession>A0A9P0EQ23</accession>
<protein>
    <submittedName>
        <fullName evidence="2">Uncharacterized protein</fullName>
    </submittedName>
</protein>
<keyword evidence="3" id="KW-1185">Reference proteome</keyword>
<gene>
    <name evidence="2" type="ORF">CSOL1703_00017506</name>
</gene>